<proteinExistence type="predicted"/>
<sequence length="68" mass="8232">MSYEEELKQFIAKATSERNVLLKQFDSENPYSSENGKLSRKLRLLNRRHNEEFRKLREKYHLPPPEVI</sequence>
<dbReference type="AlphaFoldDB" id="A0A1G5WPB8"/>
<keyword evidence="2" id="KW-1185">Reference proteome</keyword>
<evidence type="ECO:0000313" key="2">
    <source>
        <dbReference type="Proteomes" id="UP000199689"/>
    </source>
</evidence>
<evidence type="ECO:0000313" key="1">
    <source>
        <dbReference type="EMBL" id="SDA59800.1"/>
    </source>
</evidence>
<dbReference type="RefSeq" id="WP_143270122.1">
    <property type="nucleotide sequence ID" value="NZ_FMXA01000026.1"/>
</dbReference>
<dbReference type="GeneID" id="87756613"/>
<accession>A0A1G5WPB8</accession>
<dbReference type="Proteomes" id="UP000199689">
    <property type="component" value="Unassembled WGS sequence"/>
</dbReference>
<protein>
    <submittedName>
        <fullName evidence="1">Uncharacterized protein</fullName>
    </submittedName>
</protein>
<dbReference type="EMBL" id="FMXA01000026">
    <property type="protein sequence ID" value="SDA59800.1"/>
    <property type="molecule type" value="Genomic_DNA"/>
</dbReference>
<name>A0A1G5WPB8_9FIRM</name>
<gene>
    <name evidence="1" type="ORF">SAMN02910343_01495</name>
</gene>
<organism evidence="1 2">
    <name type="scientific">Allisonella histaminiformans</name>
    <dbReference type="NCBI Taxonomy" id="209880"/>
    <lineage>
        <taxon>Bacteria</taxon>
        <taxon>Bacillati</taxon>
        <taxon>Bacillota</taxon>
        <taxon>Negativicutes</taxon>
        <taxon>Veillonellales</taxon>
        <taxon>Veillonellaceae</taxon>
        <taxon>Allisonella</taxon>
    </lineage>
</organism>
<reference evidence="1 2" key="1">
    <citation type="submission" date="2016-10" db="EMBL/GenBank/DDBJ databases">
        <authorList>
            <person name="de Groot N.N."/>
        </authorList>
    </citation>
    <scope>NUCLEOTIDE SEQUENCE [LARGE SCALE GENOMIC DNA]</scope>
    <source>
        <strain evidence="1 2">DSM 15230</strain>
    </source>
</reference>